<keyword evidence="8" id="KW-1185">Reference proteome</keyword>
<dbReference type="RefSeq" id="WP_379144526.1">
    <property type="nucleotide sequence ID" value="NZ_JBHUEN010000046.1"/>
</dbReference>
<feature type="transmembrane region" description="Helical" evidence="6">
    <location>
        <begin position="41"/>
        <end position="60"/>
    </location>
</feature>
<keyword evidence="3 6" id="KW-0812">Transmembrane</keyword>
<protein>
    <submittedName>
        <fullName evidence="7">Disulfide bond formation protein B</fullName>
    </submittedName>
</protein>
<dbReference type="Pfam" id="PF02600">
    <property type="entry name" value="DsbB"/>
    <property type="match status" value="1"/>
</dbReference>
<dbReference type="InterPro" id="IPR050183">
    <property type="entry name" value="DsbB"/>
</dbReference>
<dbReference type="InterPro" id="IPR003752">
    <property type="entry name" value="DiS_bond_form_DsbB/BdbC"/>
</dbReference>
<gene>
    <name evidence="7" type="ORF">ACFSCT_16330</name>
</gene>
<feature type="transmembrane region" description="Helical" evidence="6">
    <location>
        <begin position="65"/>
        <end position="85"/>
    </location>
</feature>
<evidence type="ECO:0000256" key="1">
    <source>
        <dbReference type="ARBA" id="ARBA00004651"/>
    </source>
</evidence>
<evidence type="ECO:0000256" key="5">
    <source>
        <dbReference type="ARBA" id="ARBA00023136"/>
    </source>
</evidence>
<feature type="transmembrane region" description="Helical" evidence="6">
    <location>
        <begin position="137"/>
        <end position="156"/>
    </location>
</feature>
<dbReference type="InterPro" id="IPR023380">
    <property type="entry name" value="DsbB-like_sf"/>
</dbReference>
<dbReference type="Proteomes" id="UP001597213">
    <property type="component" value="Unassembled WGS sequence"/>
</dbReference>
<keyword evidence="2" id="KW-1003">Cell membrane</keyword>
<keyword evidence="4 6" id="KW-1133">Transmembrane helix</keyword>
<evidence type="ECO:0000256" key="3">
    <source>
        <dbReference type="ARBA" id="ARBA00022692"/>
    </source>
</evidence>
<dbReference type="PANTHER" id="PTHR36570">
    <property type="entry name" value="DISULFIDE BOND FORMATION PROTEIN B"/>
    <property type="match status" value="1"/>
</dbReference>
<keyword evidence="5 6" id="KW-0472">Membrane</keyword>
<comment type="subcellular location">
    <subcellularLocation>
        <location evidence="1">Cell membrane</location>
        <topology evidence="1">Multi-pass membrane protein</topology>
    </subcellularLocation>
</comment>
<reference evidence="8" key="1">
    <citation type="journal article" date="2019" name="Int. J. Syst. Evol. Microbiol.">
        <title>The Global Catalogue of Microorganisms (GCM) 10K type strain sequencing project: providing services to taxonomists for standard genome sequencing and annotation.</title>
        <authorList>
            <consortium name="The Broad Institute Genomics Platform"/>
            <consortium name="The Broad Institute Genome Sequencing Center for Infectious Disease"/>
            <person name="Wu L."/>
            <person name="Ma J."/>
        </authorList>
    </citation>
    <scope>NUCLEOTIDE SEQUENCE [LARGE SCALE GENOMIC DNA]</scope>
    <source>
        <strain evidence="8">CCUG 56029</strain>
    </source>
</reference>
<feature type="transmembrane region" description="Helical" evidence="6">
    <location>
        <begin position="12"/>
        <end position="35"/>
    </location>
</feature>
<evidence type="ECO:0000313" key="8">
    <source>
        <dbReference type="Proteomes" id="UP001597213"/>
    </source>
</evidence>
<dbReference type="Gene3D" id="1.20.1550.10">
    <property type="entry name" value="DsbB-like"/>
    <property type="match status" value="1"/>
</dbReference>
<accession>A0ABW4RAK5</accession>
<evidence type="ECO:0000256" key="6">
    <source>
        <dbReference type="SAM" id="Phobius"/>
    </source>
</evidence>
<dbReference type="SUPFAM" id="SSF158442">
    <property type="entry name" value="DsbB-like"/>
    <property type="match status" value="1"/>
</dbReference>
<sequence length="160" mass="17106">MIAESFSSRRLMVGAGAGSAAMLLFAIASQIMGYAPCELCILQRWPHLVAVIIGALALFVRPRRIWAAVGALAIALGTAIAFYHAGVEQQWWAGPTQCSGMVDFTTMSTGDLLAQIEAAPLVRCDQISWSLFGLSMAAWNGILSVGLLGMWILALLRAPR</sequence>
<evidence type="ECO:0000256" key="4">
    <source>
        <dbReference type="ARBA" id="ARBA00022989"/>
    </source>
</evidence>
<evidence type="ECO:0000256" key="2">
    <source>
        <dbReference type="ARBA" id="ARBA00022475"/>
    </source>
</evidence>
<comment type="caution">
    <text evidence="7">The sequence shown here is derived from an EMBL/GenBank/DDBJ whole genome shotgun (WGS) entry which is preliminary data.</text>
</comment>
<organism evidence="7 8">
    <name type="scientific">Paracoccus pacificus</name>
    <dbReference type="NCBI Taxonomy" id="1463598"/>
    <lineage>
        <taxon>Bacteria</taxon>
        <taxon>Pseudomonadati</taxon>
        <taxon>Pseudomonadota</taxon>
        <taxon>Alphaproteobacteria</taxon>
        <taxon>Rhodobacterales</taxon>
        <taxon>Paracoccaceae</taxon>
        <taxon>Paracoccus</taxon>
    </lineage>
</organism>
<dbReference type="EMBL" id="JBHUEN010000046">
    <property type="protein sequence ID" value="MFD1883284.1"/>
    <property type="molecule type" value="Genomic_DNA"/>
</dbReference>
<name>A0ABW4RAK5_9RHOB</name>
<proteinExistence type="predicted"/>
<evidence type="ECO:0000313" key="7">
    <source>
        <dbReference type="EMBL" id="MFD1883284.1"/>
    </source>
</evidence>
<dbReference type="PANTHER" id="PTHR36570:SF3">
    <property type="entry name" value="DISULFIDE BOND FORMATION PROTEIN B"/>
    <property type="match status" value="1"/>
</dbReference>